<feature type="compositionally biased region" description="Acidic residues" evidence="6">
    <location>
        <begin position="610"/>
        <end position="629"/>
    </location>
</feature>
<dbReference type="SMART" id="SM00355">
    <property type="entry name" value="ZnF_C2H2"/>
    <property type="match status" value="6"/>
</dbReference>
<feature type="region of interest" description="Disordered" evidence="6">
    <location>
        <begin position="531"/>
        <end position="551"/>
    </location>
</feature>
<evidence type="ECO:0000313" key="8">
    <source>
        <dbReference type="EMBL" id="CDW46830.1"/>
    </source>
</evidence>
<protein>
    <submittedName>
        <fullName evidence="8">Zinc finger protein 420like [Microtus ochrogaster]</fullName>
    </submittedName>
</protein>
<sequence length="704" mass="81005">MSTEHHCILKDSLTSCTVGPFINLGCLDGASESGGMVSKTSWIILSRLGYDFLNTNLSQMNLCSLHYKEYFEEWIPNDGCVCGVKCIVTSETNVSLLLAVKVLRSEGKVLPIGRPLCESCQVHYEEKYVAKPGERVMIILKKRKPQTLSIKKEEPIDVKPSFIDLVYSDPEDEYPVEKRLRPDKDLIAKEEGSTTDNSSQIESKYICKLCKITFFKKSSYKLHKKTSLELHNRIKLRIRSQNEFEENDDGWKCMDCYIAFKDSITMQKHMAEVHFTAHHPFHCKSCNYIFKNQSAFKSHNSRMHVSRIDKVYYCRECDDTFACKLKHARHILIHRPWNGDPDALQCKACGKVFTKHQTTSYNKHITYHNQSEFTEDCSCYDCSVDEEEDSLAEEEDVDNEDSPLCEEDSEEEVEGSSSNKSVGVSPEDLSKPFQCSICPIKFRSPKELEEHVGNGVHEEYSVNGQSELNIKTEECSLNEKKEPLDLLLPKKEENMDPYRFMEDSKSNVKRNNPLPVSDLLEKMKLSFQSQSYVEEEDSEETCDEEDDEETVNKNFLSTEVYDRVYRGLPYAAYIKNRNMKTLLRRINTIAHTKDKSSLKSIPRSNSSTVSDDDDDDIYSGSDLDEDSDNEEELQNLLIPMENGWVCEKKWEEDQNQYSTFFWSPDGVQHSSLAIIRFYGEKKNLNLNMDLFTRAVENNPPAPPS</sequence>
<feature type="region of interest" description="Disordered" evidence="6">
    <location>
        <begin position="390"/>
        <end position="426"/>
    </location>
</feature>
<keyword evidence="3 5" id="KW-0863">Zinc-finger</keyword>
<evidence type="ECO:0000256" key="3">
    <source>
        <dbReference type="ARBA" id="ARBA00022771"/>
    </source>
</evidence>
<dbReference type="Pfam" id="PF00096">
    <property type="entry name" value="zf-C2H2"/>
    <property type="match status" value="1"/>
</dbReference>
<dbReference type="PROSITE" id="PS00028">
    <property type="entry name" value="ZINC_FINGER_C2H2_1"/>
    <property type="match status" value="4"/>
</dbReference>
<feature type="compositionally biased region" description="Low complexity" evidence="6">
    <location>
        <begin position="415"/>
        <end position="426"/>
    </location>
</feature>
<evidence type="ECO:0000256" key="4">
    <source>
        <dbReference type="ARBA" id="ARBA00022833"/>
    </source>
</evidence>
<reference evidence="8" key="1">
    <citation type="submission" date="2014-05" db="EMBL/GenBank/DDBJ databases">
        <authorList>
            <person name="Chronopoulou M."/>
        </authorList>
    </citation>
    <scope>NUCLEOTIDE SEQUENCE</scope>
    <source>
        <tissue evidence="8">Whole organism</tissue>
    </source>
</reference>
<feature type="compositionally biased region" description="Acidic residues" evidence="6">
    <location>
        <begin position="533"/>
        <end position="549"/>
    </location>
</feature>
<accession>A0A0K2V931</accession>
<keyword evidence="1" id="KW-0479">Metal-binding</keyword>
<dbReference type="EMBL" id="HACA01029469">
    <property type="protein sequence ID" value="CDW46830.1"/>
    <property type="molecule type" value="Transcribed_RNA"/>
</dbReference>
<evidence type="ECO:0000256" key="6">
    <source>
        <dbReference type="SAM" id="MobiDB-lite"/>
    </source>
</evidence>
<dbReference type="InterPro" id="IPR036236">
    <property type="entry name" value="Znf_C2H2_sf"/>
</dbReference>
<proteinExistence type="predicted"/>
<evidence type="ECO:0000256" key="2">
    <source>
        <dbReference type="ARBA" id="ARBA00022737"/>
    </source>
</evidence>
<feature type="domain" description="C2H2-type" evidence="7">
    <location>
        <begin position="205"/>
        <end position="236"/>
    </location>
</feature>
<evidence type="ECO:0000256" key="1">
    <source>
        <dbReference type="ARBA" id="ARBA00022723"/>
    </source>
</evidence>
<keyword evidence="4" id="KW-0862">Zinc</keyword>
<name>A0A0K2V931_LEPSM</name>
<dbReference type="Gene3D" id="3.30.160.60">
    <property type="entry name" value="Classic Zinc Finger"/>
    <property type="match status" value="2"/>
</dbReference>
<dbReference type="OrthoDB" id="6382852at2759"/>
<dbReference type="Pfam" id="PF12874">
    <property type="entry name" value="zf-met"/>
    <property type="match status" value="2"/>
</dbReference>
<dbReference type="PANTHER" id="PTHR24379:SF121">
    <property type="entry name" value="C2H2-TYPE DOMAIN-CONTAINING PROTEIN"/>
    <property type="match status" value="1"/>
</dbReference>
<dbReference type="AlphaFoldDB" id="A0A0K2V931"/>
<keyword evidence="2" id="KW-0677">Repeat</keyword>
<evidence type="ECO:0000259" key="7">
    <source>
        <dbReference type="PROSITE" id="PS50157"/>
    </source>
</evidence>
<feature type="region of interest" description="Disordered" evidence="6">
    <location>
        <begin position="594"/>
        <end position="629"/>
    </location>
</feature>
<dbReference type="SUPFAM" id="SSF57667">
    <property type="entry name" value="beta-beta-alpha zinc fingers"/>
    <property type="match status" value="1"/>
</dbReference>
<evidence type="ECO:0000256" key="5">
    <source>
        <dbReference type="PROSITE-ProRule" id="PRU00042"/>
    </source>
</evidence>
<feature type="domain" description="C2H2-type" evidence="7">
    <location>
        <begin position="281"/>
        <end position="309"/>
    </location>
</feature>
<dbReference type="PANTHER" id="PTHR24379">
    <property type="entry name" value="KRAB AND ZINC FINGER DOMAIN-CONTAINING"/>
    <property type="match status" value="1"/>
</dbReference>
<dbReference type="PROSITE" id="PS50157">
    <property type="entry name" value="ZINC_FINGER_C2H2_2"/>
    <property type="match status" value="2"/>
</dbReference>
<dbReference type="GO" id="GO:0008270">
    <property type="term" value="F:zinc ion binding"/>
    <property type="evidence" value="ECO:0007669"/>
    <property type="project" value="UniProtKB-KW"/>
</dbReference>
<dbReference type="InterPro" id="IPR013087">
    <property type="entry name" value="Znf_C2H2_type"/>
</dbReference>
<organism evidence="8">
    <name type="scientific">Lepeophtheirus salmonis</name>
    <name type="common">Salmon louse</name>
    <name type="synonym">Caligus salmonis</name>
    <dbReference type="NCBI Taxonomy" id="72036"/>
    <lineage>
        <taxon>Eukaryota</taxon>
        <taxon>Metazoa</taxon>
        <taxon>Ecdysozoa</taxon>
        <taxon>Arthropoda</taxon>
        <taxon>Crustacea</taxon>
        <taxon>Multicrustacea</taxon>
        <taxon>Hexanauplia</taxon>
        <taxon>Copepoda</taxon>
        <taxon>Siphonostomatoida</taxon>
        <taxon>Caligidae</taxon>
        <taxon>Lepeophtheirus</taxon>
    </lineage>
</organism>
<feature type="compositionally biased region" description="Acidic residues" evidence="6">
    <location>
        <begin position="390"/>
        <end position="414"/>
    </location>
</feature>